<evidence type="ECO:0000256" key="1">
    <source>
        <dbReference type="SAM" id="MobiDB-lite"/>
    </source>
</evidence>
<evidence type="ECO:0000313" key="2">
    <source>
        <dbReference type="EMBL" id="KAK2949297.1"/>
    </source>
</evidence>
<feature type="compositionally biased region" description="Polar residues" evidence="1">
    <location>
        <begin position="339"/>
        <end position="355"/>
    </location>
</feature>
<name>A0ABQ9X9S5_9EUKA</name>
<feature type="compositionally biased region" description="Low complexity" evidence="1">
    <location>
        <begin position="692"/>
        <end position="707"/>
    </location>
</feature>
<feature type="region of interest" description="Disordered" evidence="1">
    <location>
        <begin position="313"/>
        <end position="373"/>
    </location>
</feature>
<accession>A0ABQ9X9S5</accession>
<feature type="compositionally biased region" description="Low complexity" evidence="1">
    <location>
        <begin position="1207"/>
        <end position="1219"/>
    </location>
</feature>
<dbReference type="Proteomes" id="UP001281761">
    <property type="component" value="Unassembled WGS sequence"/>
</dbReference>
<feature type="compositionally biased region" description="Low complexity" evidence="1">
    <location>
        <begin position="1139"/>
        <end position="1148"/>
    </location>
</feature>
<feature type="region of interest" description="Disordered" evidence="1">
    <location>
        <begin position="982"/>
        <end position="1026"/>
    </location>
</feature>
<feature type="compositionally biased region" description="Basic residues" evidence="1">
    <location>
        <begin position="359"/>
        <end position="368"/>
    </location>
</feature>
<dbReference type="EMBL" id="JARBJD010000159">
    <property type="protein sequence ID" value="KAK2949297.1"/>
    <property type="molecule type" value="Genomic_DNA"/>
</dbReference>
<protein>
    <submittedName>
        <fullName evidence="2">Uncharacterized protein</fullName>
    </submittedName>
</protein>
<feature type="region of interest" description="Disordered" evidence="1">
    <location>
        <begin position="1506"/>
        <end position="1528"/>
    </location>
</feature>
<feature type="compositionally biased region" description="Polar residues" evidence="1">
    <location>
        <begin position="497"/>
        <end position="508"/>
    </location>
</feature>
<dbReference type="InterPro" id="IPR032675">
    <property type="entry name" value="LRR_dom_sf"/>
</dbReference>
<gene>
    <name evidence="2" type="ORF">BLNAU_15778</name>
</gene>
<feature type="compositionally biased region" description="Polar residues" evidence="1">
    <location>
        <begin position="317"/>
        <end position="330"/>
    </location>
</feature>
<dbReference type="Gene3D" id="3.80.10.10">
    <property type="entry name" value="Ribonuclease Inhibitor"/>
    <property type="match status" value="2"/>
</dbReference>
<feature type="compositionally biased region" description="Polar residues" evidence="1">
    <location>
        <begin position="759"/>
        <end position="769"/>
    </location>
</feature>
<sequence>MDQFPTTITLQSARRLFLRDQMNQEMKSDLFVHMANYFVKSLPESCKKLTIVCECSKHPIRPRLSFVDHSLAAVFLSWTYSQRNHDSIDPDSTYPYSSSPQSYSALPTENQPHCSCCPLPREGLLQLFHAFPVANIKTISLSLCPHLNIDDDLITSISSMLNTRLTALCIQPEKPEYDNLTDQGLFILGSNALCLKRLILVQCNHITQFQQKTSAVPQITSGNPDVVFSLDQLASKSSLGTDMAFDISKQPTGKRRFQDVSIQSYSDSPVPSDSPIRLPLHTEYRPNMMRDELDLEAFSSSIPVPSAPRMPTLANPMFSSGSTLSLDSPTLPQPHMFNRATSPSFRPNPQFNTLPLSGHHPKQKKKQSKAAAPTRHWGMLVHVEIVDCSQFGTDGLRSLLNLPAIESIAIRSTIQNITTDLYTQTPHYPLFTDEAVEDLALRLRSDHERFNLNSSLSSINRRVSPNYESLSLSSDDMSHQRYDPPGAPRLPRRTKGQQRSQTGRTQLDSPSVFSSSSHAPRVQLPSRIQSEDGRLLDPSEPALLHPAPCRSADLDIERQINGTSPDGMTDMERAGIGISALFPPLISQDSSFQPLPSLTGNHTSDLPPREIHQLLEPLDSTDTLLNPRAVINSGGMDYSRNSASPNFPPYPPAQPPFKRTNSPFSQPPIPNIQPKLTGAPPLIMPSTSNHFRSTTNSLSPSSLSDGGRPSRVDHPPPVSAPHPSVNLPTYIPRRPDRDNHAQTHPPEHTPPQRVGSLSPKATRQPSNQNLMERNKSVACLPREHLFQEQSFNNFHSMQGDYHADVSRAHNRPHNSGIHPPMPTPAFITKDSYGIEKDEPEIEHVMDTLPALEPSSSLIREASGIFSPDSGMHGTTRYPIINVAMSTPEHNRTDFESQLRTPSTGPGLFAQPVTPSIPRCKKRPFTWPKKPQQRTRSSSTRDQDSAIDPLISPGVDVLPHEMTPPQNRSLSPRTPCVTRPSLHMRTHPEFDNDADWGGSDTGMGSNSSEQIRSRRVKRTHGQISSRSRIRPISTQAAGGKADLPIQDGTPVMNKEYLYTLFKMSRPSEDHTPTVNRYTSKHITTSHSFTSPRTSATPLKHFPKPFASLPLNAFRQSSSKLSRTDTVPVEATPSSAQTLRSSTSLKSSFSPPEPLGFRRSTSSFSSFRRDEPSAPADTPAEAQRGQKRGRAEMNQMISEFEHQSRQSHPRGSLLSSPRLSHSGADFSQLEQFDGAAKPTSNPFAIFQQPDAGKANFDTHRTPHISQRALNDHFNDDTFRKRTGRLRVEGHEGHPTMQDVQPAPSAITPFTTLETLSPISESPKLSTMPPSSPTAGTSIPILDISHLLQPYPTVHILRPRKRVEGEKNDIGIVKAVPIDAFDKSNVRSTNPTDSRIRSLNVGLANGAQTSSVHWKRIVPTDIDSLAPTLSAGSKDGTIQGISDLTDLFSNMSVSFGNGRQQNTQTTLPISTVDSPPPLRTIPSGSSGNLNRIKPEPVCAVSSPIVPRGRAGLGGSRTALTADPPDIISMMPPREESVKPGSMFGIIPTPSVRTQLSLSQPLDRAFYTVPLSLNPLTAENDPNPVPPPIGGAISSTDAGGIFPAHGLSTLQIIGQTFSLSNTFCRHIARIFKNLTRLELGCGSRISDDGVKILAKELSSLKVVNLSYSQISSNGVNSLLIRCSKLSTLICQNCPQIHKEQLLPSICSEERKLESLVLLDVSFCRPIDDAFSSTSPRRGMPLVRISLNSKLIEKLKAIAAKYLNHDARNYINQAAHQTSFSEASQTSFESEPGSPNPSDIFSTQSYLNELQKLNECIACFPSLCCLLSMNEKCFFSVAVPQIFAELVAYALLEPYPQEY</sequence>
<proteinExistence type="predicted"/>
<feature type="compositionally biased region" description="Low complexity" evidence="1">
    <location>
        <begin position="1155"/>
        <end position="1164"/>
    </location>
</feature>
<feature type="region of interest" description="Disordered" evidence="1">
    <location>
        <begin position="470"/>
        <end position="534"/>
    </location>
</feature>
<comment type="caution">
    <text evidence="2">The sequence shown here is derived from an EMBL/GenBank/DDBJ whole genome shotgun (WGS) entry which is preliminary data.</text>
</comment>
<feature type="region of interest" description="Disordered" evidence="1">
    <location>
        <begin position="1115"/>
        <end position="1219"/>
    </location>
</feature>
<feature type="compositionally biased region" description="Polar residues" evidence="1">
    <location>
        <begin position="1454"/>
        <end position="1470"/>
    </location>
</feature>
<evidence type="ECO:0000313" key="3">
    <source>
        <dbReference type="Proteomes" id="UP001281761"/>
    </source>
</evidence>
<keyword evidence="3" id="KW-1185">Reference proteome</keyword>
<feature type="compositionally biased region" description="Basic and acidic residues" evidence="1">
    <location>
        <begin position="733"/>
        <end position="747"/>
    </location>
</feature>
<reference evidence="2 3" key="1">
    <citation type="journal article" date="2022" name="bioRxiv">
        <title>Genomics of Preaxostyla Flagellates Illuminates Evolutionary Transitions and the Path Towards Mitochondrial Loss.</title>
        <authorList>
            <person name="Novak L.V.F."/>
            <person name="Treitli S.C."/>
            <person name="Pyrih J."/>
            <person name="Halakuc P."/>
            <person name="Pipaliya S.V."/>
            <person name="Vacek V."/>
            <person name="Brzon O."/>
            <person name="Soukal P."/>
            <person name="Eme L."/>
            <person name="Dacks J.B."/>
            <person name="Karnkowska A."/>
            <person name="Elias M."/>
            <person name="Hampl V."/>
        </authorList>
    </citation>
    <scope>NUCLEOTIDE SEQUENCE [LARGE SCALE GENOMIC DNA]</scope>
    <source>
        <strain evidence="2">NAU3</strain>
        <tissue evidence="2">Gut</tissue>
    </source>
</reference>
<dbReference type="PANTHER" id="PTHR13318">
    <property type="entry name" value="PARTNER OF PAIRED, ISOFORM B-RELATED"/>
    <property type="match status" value="1"/>
</dbReference>
<feature type="region of interest" description="Disordered" evidence="1">
    <location>
        <begin position="1454"/>
        <end position="1491"/>
    </location>
</feature>
<feature type="region of interest" description="Disordered" evidence="1">
    <location>
        <begin position="891"/>
        <end position="956"/>
    </location>
</feature>
<organism evidence="2 3">
    <name type="scientific">Blattamonas nauphoetae</name>
    <dbReference type="NCBI Taxonomy" id="2049346"/>
    <lineage>
        <taxon>Eukaryota</taxon>
        <taxon>Metamonada</taxon>
        <taxon>Preaxostyla</taxon>
        <taxon>Oxymonadida</taxon>
        <taxon>Blattamonas</taxon>
    </lineage>
</organism>
<dbReference type="SUPFAM" id="SSF52047">
    <property type="entry name" value="RNI-like"/>
    <property type="match status" value="1"/>
</dbReference>
<feature type="region of interest" description="Disordered" evidence="1">
    <location>
        <begin position="635"/>
        <end position="769"/>
    </location>
</feature>
<feature type="compositionally biased region" description="Pro residues" evidence="1">
    <location>
        <begin position="646"/>
        <end position="655"/>
    </location>
</feature>